<dbReference type="SUPFAM" id="SSF51735">
    <property type="entry name" value="NAD(P)-binding Rossmann-fold domains"/>
    <property type="match status" value="1"/>
</dbReference>
<dbReference type="RefSeq" id="XP_005791537.1">
    <property type="nucleotide sequence ID" value="XM_005791480.1"/>
</dbReference>
<protein>
    <submittedName>
        <fullName evidence="4">Uncharacterized protein</fullName>
    </submittedName>
</protein>
<dbReference type="PANTHER" id="PTHR43008:SF4">
    <property type="entry name" value="CHAIN DEHYDROGENASE, PUTATIVE (AFU_ORTHOLOGUE AFUA_4G08710)-RELATED"/>
    <property type="match status" value="1"/>
</dbReference>
<dbReference type="Pfam" id="PF00106">
    <property type="entry name" value="adh_short"/>
    <property type="match status" value="1"/>
</dbReference>
<dbReference type="Proteomes" id="UP000013827">
    <property type="component" value="Unassembled WGS sequence"/>
</dbReference>
<dbReference type="Gene3D" id="3.40.50.720">
    <property type="entry name" value="NAD(P)-binding Rossmann-like Domain"/>
    <property type="match status" value="1"/>
</dbReference>
<keyword evidence="2" id="KW-0560">Oxidoreductase</keyword>
<dbReference type="PRINTS" id="PR00081">
    <property type="entry name" value="GDHRDH"/>
</dbReference>
<evidence type="ECO:0000256" key="3">
    <source>
        <dbReference type="RuleBase" id="RU000363"/>
    </source>
</evidence>
<dbReference type="GeneID" id="17277677"/>
<proteinExistence type="inferred from homology"/>
<dbReference type="CDD" id="cd05233">
    <property type="entry name" value="SDR_c"/>
    <property type="match status" value="1"/>
</dbReference>
<evidence type="ECO:0000256" key="2">
    <source>
        <dbReference type="ARBA" id="ARBA00023002"/>
    </source>
</evidence>
<dbReference type="EnsemblProtists" id="EOD39108">
    <property type="protein sequence ID" value="EOD39108"/>
    <property type="gene ID" value="EMIHUDRAFT_446855"/>
</dbReference>
<comment type="similarity">
    <text evidence="1 3">Belongs to the short-chain dehydrogenases/reductases (SDR) family.</text>
</comment>
<evidence type="ECO:0000313" key="4">
    <source>
        <dbReference type="EnsemblProtists" id="EOD32404"/>
    </source>
</evidence>
<reference evidence="4" key="2">
    <citation type="submission" date="2024-10" db="UniProtKB">
        <authorList>
            <consortium name="EnsemblProtists"/>
        </authorList>
    </citation>
    <scope>IDENTIFICATION</scope>
</reference>
<dbReference type="InterPro" id="IPR002347">
    <property type="entry name" value="SDR_fam"/>
</dbReference>
<dbReference type="InterPro" id="IPR020904">
    <property type="entry name" value="Sc_DH/Rdtase_CS"/>
</dbReference>
<accession>A0A0D3K9G9</accession>
<sequence>MNFASSYHVVTGAGRGIGRAIAVGLAQRGAAGVALIDVVPPLRAAAAAEAAAESQSFRALPIAADVSTRDGVHAAIATARAAFGRIDGMVCNAGVASGLEAGTAFSAVGESAESWERSMSINCLAHVWAAESVVPEFESREEGGSFVTVASAAGLLTQVGAPSYSVSKAAAVAFAASLAVHHGDRGVRVHCVCPQAVATSLVGLPSEDPRAAPPPGALAGGADEGVLSPAAVAEATLDAMASGGELLVLPHPEVAGYAQMRASAPTKWVRGMRKLRDAIAAGKTPLVQA</sequence>
<dbReference type="AlphaFoldDB" id="A0A0D3K9G9"/>
<dbReference type="PANTHER" id="PTHR43008">
    <property type="entry name" value="BENZIL REDUCTASE"/>
    <property type="match status" value="1"/>
</dbReference>
<dbReference type="GO" id="GO:0016616">
    <property type="term" value="F:oxidoreductase activity, acting on the CH-OH group of donors, NAD or NADP as acceptor"/>
    <property type="evidence" value="ECO:0007669"/>
    <property type="project" value="UniProtKB-ARBA"/>
</dbReference>
<dbReference type="OMA" id="VNVMAHV"/>
<dbReference type="EnsemblProtists" id="EOD32404">
    <property type="protein sequence ID" value="EOD32404"/>
    <property type="gene ID" value="EMIHUDRAFT_441988"/>
</dbReference>
<name>A0A0D3K9G9_EMIH1</name>
<dbReference type="eggNOG" id="KOG4169">
    <property type="taxonomic scope" value="Eukaryota"/>
</dbReference>
<dbReference type="RefSeq" id="XP_005784833.1">
    <property type="nucleotide sequence ID" value="XM_005784776.1"/>
</dbReference>
<keyword evidence="5" id="KW-1185">Reference proteome</keyword>
<dbReference type="STRING" id="2903.R1DUK1"/>
<dbReference type="InterPro" id="IPR036291">
    <property type="entry name" value="NAD(P)-bd_dom_sf"/>
</dbReference>
<dbReference type="HOGENOM" id="CLU_010194_2_1_1"/>
<dbReference type="GO" id="GO:0050664">
    <property type="term" value="F:oxidoreductase activity, acting on NAD(P)H, oxygen as acceptor"/>
    <property type="evidence" value="ECO:0007669"/>
    <property type="project" value="TreeGrafter"/>
</dbReference>
<evidence type="ECO:0000256" key="1">
    <source>
        <dbReference type="ARBA" id="ARBA00006484"/>
    </source>
</evidence>
<dbReference type="PaxDb" id="2903-EOD32404"/>
<dbReference type="GeneID" id="17284379"/>
<dbReference type="KEGG" id="ehx:EMIHUDRAFT_446855"/>
<dbReference type="PROSITE" id="PS00061">
    <property type="entry name" value="ADH_SHORT"/>
    <property type="match status" value="1"/>
</dbReference>
<evidence type="ECO:0000313" key="5">
    <source>
        <dbReference type="Proteomes" id="UP000013827"/>
    </source>
</evidence>
<dbReference type="KEGG" id="ehx:EMIHUDRAFT_441988"/>
<organism evidence="4 5">
    <name type="scientific">Emiliania huxleyi (strain CCMP1516)</name>
    <dbReference type="NCBI Taxonomy" id="280463"/>
    <lineage>
        <taxon>Eukaryota</taxon>
        <taxon>Haptista</taxon>
        <taxon>Haptophyta</taxon>
        <taxon>Prymnesiophyceae</taxon>
        <taxon>Isochrysidales</taxon>
        <taxon>Noelaerhabdaceae</taxon>
        <taxon>Emiliania</taxon>
    </lineage>
</organism>
<dbReference type="PRINTS" id="PR00080">
    <property type="entry name" value="SDRFAMILY"/>
</dbReference>
<reference evidence="5" key="1">
    <citation type="journal article" date="2013" name="Nature">
        <title>Pan genome of the phytoplankton Emiliania underpins its global distribution.</title>
        <authorList>
            <person name="Read B.A."/>
            <person name="Kegel J."/>
            <person name="Klute M.J."/>
            <person name="Kuo A."/>
            <person name="Lefebvre S.C."/>
            <person name="Maumus F."/>
            <person name="Mayer C."/>
            <person name="Miller J."/>
            <person name="Monier A."/>
            <person name="Salamov A."/>
            <person name="Young J."/>
            <person name="Aguilar M."/>
            <person name="Claverie J.M."/>
            <person name="Frickenhaus S."/>
            <person name="Gonzalez K."/>
            <person name="Herman E.K."/>
            <person name="Lin Y.C."/>
            <person name="Napier J."/>
            <person name="Ogata H."/>
            <person name="Sarno A.F."/>
            <person name="Shmutz J."/>
            <person name="Schroeder D."/>
            <person name="de Vargas C."/>
            <person name="Verret F."/>
            <person name="von Dassow P."/>
            <person name="Valentin K."/>
            <person name="Van de Peer Y."/>
            <person name="Wheeler G."/>
            <person name="Dacks J.B."/>
            <person name="Delwiche C.F."/>
            <person name="Dyhrman S.T."/>
            <person name="Glockner G."/>
            <person name="John U."/>
            <person name="Richards T."/>
            <person name="Worden A.Z."/>
            <person name="Zhang X."/>
            <person name="Grigoriev I.V."/>
            <person name="Allen A.E."/>
            <person name="Bidle K."/>
            <person name="Borodovsky M."/>
            <person name="Bowler C."/>
            <person name="Brownlee C."/>
            <person name="Cock J.M."/>
            <person name="Elias M."/>
            <person name="Gladyshev V.N."/>
            <person name="Groth M."/>
            <person name="Guda C."/>
            <person name="Hadaegh A."/>
            <person name="Iglesias-Rodriguez M.D."/>
            <person name="Jenkins J."/>
            <person name="Jones B.M."/>
            <person name="Lawson T."/>
            <person name="Leese F."/>
            <person name="Lindquist E."/>
            <person name="Lobanov A."/>
            <person name="Lomsadze A."/>
            <person name="Malik S.B."/>
            <person name="Marsh M.E."/>
            <person name="Mackinder L."/>
            <person name="Mock T."/>
            <person name="Mueller-Roeber B."/>
            <person name="Pagarete A."/>
            <person name="Parker M."/>
            <person name="Probert I."/>
            <person name="Quesneville H."/>
            <person name="Raines C."/>
            <person name="Rensing S.A."/>
            <person name="Riano-Pachon D.M."/>
            <person name="Richier S."/>
            <person name="Rokitta S."/>
            <person name="Shiraiwa Y."/>
            <person name="Soanes D.M."/>
            <person name="van der Giezen M."/>
            <person name="Wahlund T.M."/>
            <person name="Williams B."/>
            <person name="Wilson W."/>
            <person name="Wolfe G."/>
            <person name="Wurch L.L."/>
        </authorList>
    </citation>
    <scope>NUCLEOTIDE SEQUENCE</scope>
</reference>